<proteinExistence type="inferred from homology"/>
<keyword evidence="4" id="KW-0560">Oxidoreductase</keyword>
<dbReference type="Gene3D" id="3.40.50.10380">
    <property type="entry name" value="Malic enzyme, N-terminal domain"/>
    <property type="match status" value="1"/>
</dbReference>
<feature type="compositionally biased region" description="Basic residues" evidence="8">
    <location>
        <begin position="573"/>
        <end position="588"/>
    </location>
</feature>
<evidence type="ECO:0000256" key="4">
    <source>
        <dbReference type="ARBA" id="ARBA00023002"/>
    </source>
</evidence>
<dbReference type="SUPFAM" id="SSF53223">
    <property type="entry name" value="Aminoacid dehydrogenase-like, N-terminal domain"/>
    <property type="match status" value="1"/>
</dbReference>
<evidence type="ECO:0000256" key="6">
    <source>
        <dbReference type="PIRSR" id="PIRSR000106-2"/>
    </source>
</evidence>
<dbReference type="OrthoDB" id="5365701at2759"/>
<dbReference type="SMART" id="SM00919">
    <property type="entry name" value="Malic_M"/>
    <property type="match status" value="1"/>
</dbReference>
<comment type="similarity">
    <text evidence="2">Belongs to the malic enzymes family.</text>
</comment>
<feature type="binding site" evidence="7">
    <location>
        <position position="276"/>
    </location>
    <ligand>
        <name>a divalent metal cation</name>
        <dbReference type="ChEBI" id="CHEBI:60240"/>
    </ligand>
</feature>
<dbReference type="NCBIfam" id="NF010052">
    <property type="entry name" value="PRK13529.1"/>
    <property type="match status" value="1"/>
</dbReference>
<feature type="binding site" evidence="7">
    <location>
        <position position="252"/>
    </location>
    <ligand>
        <name>a divalent metal cation</name>
        <dbReference type="ChEBI" id="CHEBI:60240"/>
    </ligand>
</feature>
<dbReference type="SMART" id="SM01274">
    <property type="entry name" value="malic"/>
    <property type="match status" value="1"/>
</dbReference>
<feature type="binding site" evidence="7">
    <location>
        <position position="253"/>
    </location>
    <ligand>
        <name>a divalent metal cation</name>
        <dbReference type="ChEBI" id="CHEBI:60240"/>
    </ligand>
</feature>
<evidence type="ECO:0000256" key="2">
    <source>
        <dbReference type="ARBA" id="ARBA00008785"/>
    </source>
</evidence>
<dbReference type="Pfam" id="PF00390">
    <property type="entry name" value="malic"/>
    <property type="match status" value="1"/>
</dbReference>
<dbReference type="FunFam" id="3.40.50.720:FF:000182">
    <property type="entry name" value="NAD-dependent malic enzyme"/>
    <property type="match status" value="1"/>
</dbReference>
<evidence type="ECO:0000259" key="10">
    <source>
        <dbReference type="SMART" id="SM01274"/>
    </source>
</evidence>
<dbReference type="EMBL" id="CYKH01001024">
    <property type="protein sequence ID" value="CUG78638.1"/>
    <property type="molecule type" value="Genomic_DNA"/>
</dbReference>
<name>A0A0S4J4T3_BODSA</name>
<evidence type="ECO:0000256" key="1">
    <source>
        <dbReference type="ARBA" id="ARBA00001936"/>
    </source>
</evidence>
<dbReference type="Pfam" id="PF03949">
    <property type="entry name" value="Malic_M"/>
    <property type="match status" value="1"/>
</dbReference>
<dbReference type="InterPro" id="IPR036291">
    <property type="entry name" value="NAD(P)-bd_dom_sf"/>
</dbReference>
<dbReference type="Proteomes" id="UP000051952">
    <property type="component" value="Unassembled WGS sequence"/>
</dbReference>
<feature type="domain" description="Malic enzyme NAD-binding" evidence="9">
    <location>
        <begin position="277"/>
        <end position="536"/>
    </location>
</feature>
<dbReference type="GO" id="GO:0046872">
    <property type="term" value="F:metal ion binding"/>
    <property type="evidence" value="ECO:0007669"/>
    <property type="project" value="UniProtKB-KW"/>
</dbReference>
<evidence type="ECO:0000259" key="9">
    <source>
        <dbReference type="SMART" id="SM00919"/>
    </source>
</evidence>
<dbReference type="InterPro" id="IPR046346">
    <property type="entry name" value="Aminoacid_DH-like_N_sf"/>
</dbReference>
<reference evidence="12" key="1">
    <citation type="submission" date="2015-09" db="EMBL/GenBank/DDBJ databases">
        <authorList>
            <consortium name="Pathogen Informatics"/>
        </authorList>
    </citation>
    <scope>NUCLEOTIDE SEQUENCE [LARGE SCALE GENOMIC DNA]</scope>
    <source>
        <strain evidence="12">Lake Konstanz</strain>
    </source>
</reference>
<evidence type="ECO:0000256" key="5">
    <source>
        <dbReference type="PIRSR" id="PIRSR000106-1"/>
    </source>
</evidence>
<dbReference type="GO" id="GO:0006108">
    <property type="term" value="P:malate metabolic process"/>
    <property type="evidence" value="ECO:0007669"/>
    <property type="project" value="TreeGrafter"/>
</dbReference>
<sequence length="598" mass="65995">MLRRSFLRYAGETRQSLQQQLRGVDFLKNRFTNKGTAFTLEERDHLGVTGLLPPAVESISDQIDRYWSQFNLLDQPINKYQLLRGLLDTNTTLYYALGLKYVKDILPIIYTPTVGEACQKYGALYQRDNGVYISSTYAGQIRSVLANTRKRAVDIIVVTDGSRILGLGDLGANGMGISIGKCSLYVLGGGISPSRVLPVMIDVGTNNESLKSDPLYLGNRISRVADEEFYAVMDEFMASVKDLWPEAVVQFEDFSNNHCFDMLTRYQEKYRCFNDDIQGTGAVVSAGFINAIALANLPPKDHRLLVFGAGSAAAGVVQAISDLSVSKFGITKEDVKKQVYLVDSQGLVSNNREGRLQKHKVQWARDDTPADKANALKSLWDVVQYVKPTALLGLGGVGPVFTEEIVKFMTTYCSRPIIFPLSNPSSKAEILPSDAYKWSNGKAIVASGSPFPDTTVNGKVYRPSQGNNMYIFPGVGLGCTIALPATIPQELLVVASKRLTDMVGSALESQQTLYPPINEIRNVSKNIAVAVIQECQRLGIATTKLPDSPQELMKLVDRRMYAPKYPDEAYYMKGKRKSALRSPTRHHNPTGTVEAPKQ</sequence>
<comment type="cofactor">
    <cofactor evidence="7">
        <name>Mg(2+)</name>
        <dbReference type="ChEBI" id="CHEBI:18420"/>
    </cofactor>
    <cofactor evidence="7">
        <name>Mn(2+)</name>
        <dbReference type="ChEBI" id="CHEBI:29035"/>
    </cofactor>
    <text evidence="7">Divalent metal cations. Prefers magnesium or manganese.</text>
</comment>
<evidence type="ECO:0000313" key="12">
    <source>
        <dbReference type="Proteomes" id="UP000051952"/>
    </source>
</evidence>
<feature type="active site" description="Proton donor" evidence="5">
    <location>
        <position position="110"/>
    </location>
</feature>
<dbReference type="PRINTS" id="PR00072">
    <property type="entry name" value="MALOXRDTASE"/>
</dbReference>
<feature type="binding site" evidence="6">
    <location>
        <position position="163"/>
    </location>
    <ligand>
        <name>(S)-malate</name>
        <dbReference type="ChEBI" id="CHEBI:15589"/>
    </ligand>
</feature>
<feature type="region of interest" description="Disordered" evidence="8">
    <location>
        <begin position="573"/>
        <end position="598"/>
    </location>
</feature>
<dbReference type="PIRSF" id="PIRSF000106">
    <property type="entry name" value="ME"/>
    <property type="match status" value="1"/>
</dbReference>
<organism evidence="11 12">
    <name type="scientific">Bodo saltans</name>
    <name type="common">Flagellated protozoan</name>
    <dbReference type="NCBI Taxonomy" id="75058"/>
    <lineage>
        <taxon>Eukaryota</taxon>
        <taxon>Discoba</taxon>
        <taxon>Euglenozoa</taxon>
        <taxon>Kinetoplastea</taxon>
        <taxon>Metakinetoplastina</taxon>
        <taxon>Eubodonida</taxon>
        <taxon>Bodonidae</taxon>
        <taxon>Bodo</taxon>
    </lineage>
</organism>
<feature type="domain" description="Malic enzyme N-terminal" evidence="10">
    <location>
        <begin position="87"/>
        <end position="267"/>
    </location>
</feature>
<keyword evidence="3 7" id="KW-0479">Metal-binding</keyword>
<comment type="cofactor">
    <cofactor evidence="1">
        <name>Mn(2+)</name>
        <dbReference type="ChEBI" id="CHEBI:29035"/>
    </cofactor>
</comment>
<dbReference type="AlphaFoldDB" id="A0A0S4J4T3"/>
<evidence type="ECO:0000313" key="11">
    <source>
        <dbReference type="EMBL" id="CUG78638.1"/>
    </source>
</evidence>
<protein>
    <submittedName>
        <fullName evidence="11">Malic enzyme, putative</fullName>
    </submittedName>
</protein>
<dbReference type="InterPro" id="IPR037062">
    <property type="entry name" value="Malic_N_dom_sf"/>
</dbReference>
<evidence type="ECO:0000256" key="8">
    <source>
        <dbReference type="SAM" id="MobiDB-lite"/>
    </source>
</evidence>
<dbReference type="PANTHER" id="PTHR23406">
    <property type="entry name" value="MALIC ENZYME-RELATED"/>
    <property type="match status" value="1"/>
</dbReference>
<dbReference type="SUPFAM" id="SSF51735">
    <property type="entry name" value="NAD(P)-binding Rossmann-fold domains"/>
    <property type="match status" value="1"/>
</dbReference>
<dbReference type="Gene3D" id="3.40.50.720">
    <property type="entry name" value="NAD(P)-binding Rossmann-like Domain"/>
    <property type="match status" value="1"/>
</dbReference>
<evidence type="ECO:0000256" key="3">
    <source>
        <dbReference type="ARBA" id="ARBA00022723"/>
    </source>
</evidence>
<feature type="active site" description="Proton acceptor" evidence="5">
    <location>
        <position position="181"/>
    </location>
</feature>
<dbReference type="OMA" id="YPNMVVQ"/>
<dbReference type="GO" id="GO:0004471">
    <property type="term" value="F:malate dehydrogenase (decarboxylating) (NAD+) activity"/>
    <property type="evidence" value="ECO:0007669"/>
    <property type="project" value="TreeGrafter"/>
</dbReference>
<keyword evidence="12" id="KW-1185">Reference proteome</keyword>
<dbReference type="GO" id="GO:0051287">
    <property type="term" value="F:NAD binding"/>
    <property type="evidence" value="ECO:0007669"/>
    <property type="project" value="InterPro"/>
</dbReference>
<evidence type="ECO:0000256" key="7">
    <source>
        <dbReference type="PIRSR" id="PIRSR000106-3"/>
    </source>
</evidence>
<dbReference type="InterPro" id="IPR001891">
    <property type="entry name" value="Malic_OxRdtase"/>
</dbReference>
<accession>A0A0S4J4T3</accession>
<gene>
    <name evidence="11" type="ORF">BSAL_85845</name>
</gene>
<dbReference type="GO" id="GO:0005739">
    <property type="term" value="C:mitochondrion"/>
    <property type="evidence" value="ECO:0007669"/>
    <property type="project" value="TreeGrafter"/>
</dbReference>
<dbReference type="PANTHER" id="PTHR23406:SF32">
    <property type="entry name" value="NADP-DEPENDENT MALIC ENZYME"/>
    <property type="match status" value="1"/>
</dbReference>
<dbReference type="InterPro" id="IPR012301">
    <property type="entry name" value="Malic_N_dom"/>
</dbReference>
<feature type="binding site" evidence="6">
    <location>
        <position position="467"/>
    </location>
    <ligand>
        <name>(S)-malate</name>
        <dbReference type="ChEBI" id="CHEBI:15589"/>
    </ligand>
</feature>
<feature type="binding site" evidence="6">
    <location>
        <position position="423"/>
    </location>
    <ligand>
        <name>(S)-malate</name>
        <dbReference type="ChEBI" id="CHEBI:15589"/>
    </ligand>
</feature>
<dbReference type="VEuPathDB" id="TriTrypDB:BSAL_85845"/>
<dbReference type="InterPro" id="IPR012302">
    <property type="entry name" value="Malic_NAD-bd"/>
</dbReference>